<dbReference type="GO" id="GO:0007099">
    <property type="term" value="P:centriole replication"/>
    <property type="evidence" value="ECO:0007669"/>
    <property type="project" value="InterPro"/>
</dbReference>
<gene>
    <name evidence="2" type="ORF">JRQ81_004473</name>
</gene>
<dbReference type="PANTHER" id="PTHR34439">
    <property type="entry name" value="CENTROBIN"/>
    <property type="match status" value="1"/>
</dbReference>
<feature type="compositionally biased region" description="Basic and acidic residues" evidence="1">
    <location>
        <begin position="189"/>
        <end position="205"/>
    </location>
</feature>
<comment type="caution">
    <text evidence="2">The sequence shown here is derived from an EMBL/GenBank/DDBJ whole genome shotgun (WGS) entry which is preliminary data.</text>
</comment>
<dbReference type="Proteomes" id="UP001142489">
    <property type="component" value="Unassembled WGS sequence"/>
</dbReference>
<dbReference type="GO" id="GO:1902410">
    <property type="term" value="P:mitotic cytokinetic process"/>
    <property type="evidence" value="ECO:0007669"/>
    <property type="project" value="TreeGrafter"/>
</dbReference>
<dbReference type="GO" id="GO:0051299">
    <property type="term" value="P:centrosome separation"/>
    <property type="evidence" value="ECO:0007669"/>
    <property type="project" value="TreeGrafter"/>
</dbReference>
<sequence>MAERNISRALASSIHSEDLLSDMELLPASEPTTPGRRIPCSQPATSYTSNVTAQLYSSLHQSRQAEAEARSHLENHQSLALAEEAKATDIDLDVLAEELSHRLSTGVETSSYRKGSNGAAVAESHPITEMESVRCHLQGILRGSRDAAHGDAVPLGNFERKDDDSFESDSTTALLKTDAKGIGNLQARRNPDLKLPEVLRKEGASARRSGTSGTGREKPQPSAKAGKKPSATPAPNPRSSRGGSVWR</sequence>
<name>A0A9Q1AV86_9SAUR</name>
<dbReference type="InterPro" id="IPR038923">
    <property type="entry name" value="Centrobin"/>
</dbReference>
<protein>
    <submittedName>
        <fullName evidence="2">Uncharacterized protein</fullName>
    </submittedName>
</protein>
<evidence type="ECO:0000256" key="1">
    <source>
        <dbReference type="SAM" id="MobiDB-lite"/>
    </source>
</evidence>
<proteinExistence type="predicted"/>
<dbReference type="GO" id="GO:0005814">
    <property type="term" value="C:centriole"/>
    <property type="evidence" value="ECO:0007669"/>
    <property type="project" value="TreeGrafter"/>
</dbReference>
<dbReference type="EMBL" id="JAPFRF010000012">
    <property type="protein sequence ID" value="KAJ7313197.1"/>
    <property type="molecule type" value="Genomic_DNA"/>
</dbReference>
<accession>A0A9Q1AV86</accession>
<reference evidence="2" key="1">
    <citation type="journal article" date="2023" name="DNA Res.">
        <title>Chromosome-level genome assembly of Phrynocephalus forsythii using third-generation DNA sequencing and Hi-C analysis.</title>
        <authorList>
            <person name="Qi Y."/>
            <person name="Zhao W."/>
            <person name="Zhao Y."/>
            <person name="Niu C."/>
            <person name="Cao S."/>
            <person name="Zhang Y."/>
        </authorList>
    </citation>
    <scope>NUCLEOTIDE SEQUENCE</scope>
    <source>
        <tissue evidence="2">Muscle</tissue>
    </source>
</reference>
<organism evidence="2 3">
    <name type="scientific">Phrynocephalus forsythii</name>
    <dbReference type="NCBI Taxonomy" id="171643"/>
    <lineage>
        <taxon>Eukaryota</taxon>
        <taxon>Metazoa</taxon>
        <taxon>Chordata</taxon>
        <taxon>Craniata</taxon>
        <taxon>Vertebrata</taxon>
        <taxon>Euteleostomi</taxon>
        <taxon>Lepidosauria</taxon>
        <taxon>Squamata</taxon>
        <taxon>Bifurcata</taxon>
        <taxon>Unidentata</taxon>
        <taxon>Episquamata</taxon>
        <taxon>Toxicofera</taxon>
        <taxon>Iguania</taxon>
        <taxon>Acrodonta</taxon>
        <taxon>Agamidae</taxon>
        <taxon>Agaminae</taxon>
        <taxon>Phrynocephalus</taxon>
    </lineage>
</organism>
<feature type="region of interest" description="Disordered" evidence="1">
    <location>
        <begin position="146"/>
        <end position="247"/>
    </location>
</feature>
<dbReference type="AlphaFoldDB" id="A0A9Q1AV86"/>
<dbReference type="GO" id="GO:0005813">
    <property type="term" value="C:centrosome"/>
    <property type="evidence" value="ECO:0007669"/>
    <property type="project" value="TreeGrafter"/>
</dbReference>
<dbReference type="GO" id="GO:1902017">
    <property type="term" value="P:regulation of cilium assembly"/>
    <property type="evidence" value="ECO:0007669"/>
    <property type="project" value="InterPro"/>
</dbReference>
<evidence type="ECO:0000313" key="3">
    <source>
        <dbReference type="Proteomes" id="UP001142489"/>
    </source>
</evidence>
<evidence type="ECO:0000313" key="2">
    <source>
        <dbReference type="EMBL" id="KAJ7313197.1"/>
    </source>
</evidence>
<feature type="compositionally biased region" description="Polar residues" evidence="1">
    <location>
        <begin position="237"/>
        <end position="247"/>
    </location>
</feature>
<dbReference type="PANTHER" id="PTHR34439:SF1">
    <property type="entry name" value="CENTROBIN"/>
    <property type="match status" value="1"/>
</dbReference>
<keyword evidence="3" id="KW-1185">Reference proteome</keyword>
<dbReference type="OrthoDB" id="8190486at2759"/>